<comment type="caution">
    <text evidence="8">The sequence shown here is derived from an EMBL/GenBank/DDBJ whole genome shotgun (WGS) entry which is preliminary data.</text>
</comment>
<feature type="transmembrane region" description="Helical" evidence="7">
    <location>
        <begin position="12"/>
        <end position="35"/>
    </location>
</feature>
<comment type="subcellular location">
    <subcellularLocation>
        <location evidence="1">Cell surface</location>
    </subcellularLocation>
    <subcellularLocation>
        <location evidence="2">Fimbrium</location>
    </subcellularLocation>
    <subcellularLocation>
        <location evidence="3">Secreted</location>
    </subcellularLocation>
</comment>
<dbReference type="GO" id="GO:0009986">
    <property type="term" value="C:cell surface"/>
    <property type="evidence" value="ECO:0007669"/>
    <property type="project" value="UniProtKB-SubCell"/>
</dbReference>
<evidence type="ECO:0000256" key="3">
    <source>
        <dbReference type="ARBA" id="ARBA00004613"/>
    </source>
</evidence>
<accession>A0A8J7S4L1</accession>
<dbReference type="GO" id="GO:0005576">
    <property type="term" value="C:extracellular region"/>
    <property type="evidence" value="ECO:0007669"/>
    <property type="project" value="UniProtKB-SubCell"/>
</dbReference>
<dbReference type="InterPro" id="IPR007166">
    <property type="entry name" value="Class3_signal_pept_motif"/>
</dbReference>
<dbReference type="OrthoDB" id="62371at2157"/>
<dbReference type="Pfam" id="PF04021">
    <property type="entry name" value="Class_IIIsignal"/>
    <property type="match status" value="1"/>
</dbReference>
<evidence type="ECO:0000256" key="2">
    <source>
        <dbReference type="ARBA" id="ARBA00004561"/>
    </source>
</evidence>
<keyword evidence="7" id="KW-0812">Transmembrane</keyword>
<feature type="region of interest" description="Disordered" evidence="6">
    <location>
        <begin position="57"/>
        <end position="92"/>
    </location>
</feature>
<dbReference type="RefSeq" id="WP_209590735.1">
    <property type="nucleotide sequence ID" value="NZ_JAGGMU010000001.1"/>
</dbReference>
<dbReference type="AlphaFoldDB" id="A0A8J7S4L1"/>
<protein>
    <submittedName>
        <fullName evidence="8">Uncharacterized protein</fullName>
    </submittedName>
</protein>
<organism evidence="8 9">
    <name type="scientific">Methanococcus voltae</name>
    <dbReference type="NCBI Taxonomy" id="2188"/>
    <lineage>
        <taxon>Archaea</taxon>
        <taxon>Methanobacteriati</taxon>
        <taxon>Methanobacteriota</taxon>
        <taxon>Methanomada group</taxon>
        <taxon>Methanococci</taxon>
        <taxon>Methanococcales</taxon>
        <taxon>Methanococcaceae</taxon>
        <taxon>Methanococcus</taxon>
    </lineage>
</organism>
<dbReference type="EMBL" id="JAGGMV010000001">
    <property type="protein sequence ID" value="MBP2201288.1"/>
    <property type="molecule type" value="Genomic_DNA"/>
</dbReference>
<keyword evidence="7" id="KW-0472">Membrane</keyword>
<sequence length="229" mass="25625">MLQGDTLRRGQISLEMIIITLVVLGSVSILGYTYINGVEETSAILANTSVISGYSVGGPSNSSNIDTEDPNETDDDNDEEDSDETDDEDEYEGEIRIKNCLLDSSNFQATSKYDVVYTIKDGEVVSNDGSAVTTQPEKKGNHYVLYNIEEISVKPLYNKNYQIQVDNKKIPNIQQRSFEAEIDDDEDESTLGIIHVKIFNNGDIILYILPHNFIGELDFDDEDDDEDDD</sequence>
<evidence type="ECO:0000256" key="4">
    <source>
        <dbReference type="ARBA" id="ARBA00022525"/>
    </source>
</evidence>
<keyword evidence="7" id="KW-1133">Transmembrane helix</keyword>
<gene>
    <name evidence="8" type="ORF">J3E07_000686</name>
</gene>
<name>A0A8J7S4L1_METVO</name>
<dbReference type="Proteomes" id="UP000740329">
    <property type="component" value="Unassembled WGS sequence"/>
</dbReference>
<proteinExistence type="predicted"/>
<evidence type="ECO:0000256" key="7">
    <source>
        <dbReference type="SAM" id="Phobius"/>
    </source>
</evidence>
<evidence type="ECO:0000313" key="9">
    <source>
        <dbReference type="Proteomes" id="UP000740329"/>
    </source>
</evidence>
<evidence type="ECO:0000256" key="6">
    <source>
        <dbReference type="SAM" id="MobiDB-lite"/>
    </source>
</evidence>
<evidence type="ECO:0000256" key="5">
    <source>
        <dbReference type="ARBA" id="ARBA00023263"/>
    </source>
</evidence>
<reference evidence="8" key="1">
    <citation type="submission" date="2021-03" db="EMBL/GenBank/DDBJ databases">
        <title>Genomic Encyclopedia of Type Strains, Phase IV (KMG-V): Genome sequencing to study the core and pangenomes of soil and plant-associated prokaryotes.</title>
        <authorList>
            <person name="Whitman W."/>
        </authorList>
    </citation>
    <scope>NUCLEOTIDE SEQUENCE</scope>
    <source>
        <strain evidence="8">C4</strain>
    </source>
</reference>
<keyword evidence="4" id="KW-0964">Secreted</keyword>
<evidence type="ECO:0000313" key="8">
    <source>
        <dbReference type="EMBL" id="MBP2201288.1"/>
    </source>
</evidence>
<keyword evidence="5" id="KW-0281">Fimbrium</keyword>
<evidence type="ECO:0000256" key="1">
    <source>
        <dbReference type="ARBA" id="ARBA00004241"/>
    </source>
</evidence>
<feature type="compositionally biased region" description="Acidic residues" evidence="6">
    <location>
        <begin position="66"/>
        <end position="92"/>
    </location>
</feature>